<dbReference type="OrthoDB" id="9793490at2"/>
<proteinExistence type="inferred from homology"/>
<name>A0A133KB28_9FIRM</name>
<accession>A0A133KB28</accession>
<keyword evidence="11" id="KW-1185">Reference proteome</keyword>
<feature type="transmembrane region" description="Helical" evidence="8">
    <location>
        <begin position="67"/>
        <end position="86"/>
    </location>
</feature>
<feature type="domain" description="ABC transmembrane type-1" evidence="9">
    <location>
        <begin position="18"/>
        <end position="212"/>
    </location>
</feature>
<comment type="similarity">
    <text evidence="2">Belongs to the binding-protein-dependent transport system permease family. CysTW subfamily.</text>
</comment>
<dbReference type="CDD" id="cd06261">
    <property type="entry name" value="TM_PBP2"/>
    <property type="match status" value="1"/>
</dbReference>
<dbReference type="FunFam" id="1.10.3720.10:FF:000002">
    <property type="entry name" value="D-methionine ABC transporter permease MetI"/>
    <property type="match status" value="1"/>
</dbReference>
<sequence>MGYFDYAISISDRIVDETWATLYMLVVSAIFAGIFGLILGVILVVTDRGRLLENKKLYSILDKLTNTFRAIPFVILLALVAPITKAIVHTRIGPTAAIVPLIFSAVPFFAKQVEQALAEVDPGVIEAAEAMGKGPVEIIYSVYLREGLPSLIRAASITLISLLGLTAMAGLIGGGGIGDLAIAVGYQRYKDDVVLISVIIILIMVFIIQGVSNILIRKTSH</sequence>
<dbReference type="PATRIC" id="fig|33036.3.peg.1643"/>
<feature type="transmembrane region" description="Helical" evidence="8">
    <location>
        <begin position="151"/>
        <end position="173"/>
    </location>
</feature>
<evidence type="ECO:0000256" key="2">
    <source>
        <dbReference type="ARBA" id="ARBA00007069"/>
    </source>
</evidence>
<keyword evidence="5 8" id="KW-0812">Transmembrane</keyword>
<feature type="transmembrane region" description="Helical" evidence="8">
    <location>
        <begin position="193"/>
        <end position="216"/>
    </location>
</feature>
<dbReference type="InterPro" id="IPR000515">
    <property type="entry name" value="MetI-like"/>
</dbReference>
<feature type="transmembrane region" description="Helical" evidence="8">
    <location>
        <begin position="20"/>
        <end position="46"/>
    </location>
</feature>
<dbReference type="Gene3D" id="1.10.3720.10">
    <property type="entry name" value="MetI-like"/>
    <property type="match status" value="1"/>
</dbReference>
<dbReference type="SUPFAM" id="SSF161098">
    <property type="entry name" value="MetI-like"/>
    <property type="match status" value="1"/>
</dbReference>
<dbReference type="AlphaFoldDB" id="A0A133KB28"/>
<evidence type="ECO:0000256" key="8">
    <source>
        <dbReference type="RuleBase" id="RU363032"/>
    </source>
</evidence>
<dbReference type="RefSeq" id="WP_004837425.1">
    <property type="nucleotide sequence ID" value="NZ_CAMUDP010000015.1"/>
</dbReference>
<dbReference type="STRING" id="33036.HMPREF3200_01660"/>
<organism evidence="10 11">
    <name type="scientific">Anaerococcus tetradius</name>
    <dbReference type="NCBI Taxonomy" id="33036"/>
    <lineage>
        <taxon>Bacteria</taxon>
        <taxon>Bacillati</taxon>
        <taxon>Bacillota</taxon>
        <taxon>Tissierellia</taxon>
        <taxon>Tissierellales</taxon>
        <taxon>Peptoniphilaceae</taxon>
        <taxon>Anaerococcus</taxon>
    </lineage>
</organism>
<dbReference type="GO" id="GO:0005886">
    <property type="term" value="C:plasma membrane"/>
    <property type="evidence" value="ECO:0007669"/>
    <property type="project" value="UniProtKB-SubCell"/>
</dbReference>
<protein>
    <submittedName>
        <fullName evidence="10">Putative D-methionine transport system permease protein MetI</fullName>
    </submittedName>
</protein>
<evidence type="ECO:0000256" key="5">
    <source>
        <dbReference type="ARBA" id="ARBA00022692"/>
    </source>
</evidence>
<evidence type="ECO:0000313" key="10">
    <source>
        <dbReference type="EMBL" id="KWZ76707.1"/>
    </source>
</evidence>
<evidence type="ECO:0000256" key="6">
    <source>
        <dbReference type="ARBA" id="ARBA00022989"/>
    </source>
</evidence>
<evidence type="ECO:0000256" key="4">
    <source>
        <dbReference type="ARBA" id="ARBA00022475"/>
    </source>
</evidence>
<dbReference type="Pfam" id="PF00528">
    <property type="entry name" value="BPD_transp_1"/>
    <property type="match status" value="1"/>
</dbReference>
<evidence type="ECO:0000313" key="11">
    <source>
        <dbReference type="Proteomes" id="UP000070383"/>
    </source>
</evidence>
<keyword evidence="4" id="KW-1003">Cell membrane</keyword>
<dbReference type="PANTHER" id="PTHR30450:SF1">
    <property type="entry name" value="D-METHIONINE TRANSPORT SYSTEM PERMEASE PROTEIN METI-RELATED"/>
    <property type="match status" value="1"/>
</dbReference>
<comment type="subcellular location">
    <subcellularLocation>
        <location evidence="1 8">Cell membrane</location>
        <topology evidence="1 8">Multi-pass membrane protein</topology>
    </subcellularLocation>
</comment>
<feature type="transmembrane region" description="Helical" evidence="8">
    <location>
        <begin position="92"/>
        <end position="110"/>
    </location>
</feature>
<dbReference type="Proteomes" id="UP000070383">
    <property type="component" value="Unassembled WGS sequence"/>
</dbReference>
<evidence type="ECO:0000256" key="1">
    <source>
        <dbReference type="ARBA" id="ARBA00004651"/>
    </source>
</evidence>
<keyword evidence="3 8" id="KW-0813">Transport</keyword>
<comment type="caution">
    <text evidence="10">The sequence shown here is derived from an EMBL/GenBank/DDBJ whole genome shotgun (WGS) entry which is preliminary data.</text>
</comment>
<reference evidence="11" key="1">
    <citation type="submission" date="2016-01" db="EMBL/GenBank/DDBJ databases">
        <authorList>
            <person name="Mitreva M."/>
            <person name="Pepin K.H."/>
            <person name="Mihindukulasuriya K.A."/>
            <person name="Fulton R."/>
            <person name="Fronick C."/>
            <person name="O'Laughlin M."/>
            <person name="Miner T."/>
            <person name="Herter B."/>
            <person name="Rosa B.A."/>
            <person name="Cordes M."/>
            <person name="Tomlinson C."/>
            <person name="Wollam A."/>
            <person name="Palsikar V.B."/>
            <person name="Mardis E.R."/>
            <person name="Wilson R.K."/>
        </authorList>
    </citation>
    <scope>NUCLEOTIDE SEQUENCE [LARGE SCALE GENOMIC DNA]</scope>
    <source>
        <strain evidence="11">MJR8151</strain>
    </source>
</reference>
<dbReference type="EMBL" id="LRPM01000071">
    <property type="protein sequence ID" value="KWZ76707.1"/>
    <property type="molecule type" value="Genomic_DNA"/>
</dbReference>
<keyword evidence="7 8" id="KW-0472">Membrane</keyword>
<dbReference type="InterPro" id="IPR051322">
    <property type="entry name" value="AA_ABC_Transporter_Permease"/>
</dbReference>
<evidence type="ECO:0000256" key="3">
    <source>
        <dbReference type="ARBA" id="ARBA00022448"/>
    </source>
</evidence>
<evidence type="ECO:0000259" key="9">
    <source>
        <dbReference type="PROSITE" id="PS50928"/>
    </source>
</evidence>
<dbReference type="PROSITE" id="PS50928">
    <property type="entry name" value="ABC_TM1"/>
    <property type="match status" value="1"/>
</dbReference>
<evidence type="ECO:0000256" key="7">
    <source>
        <dbReference type="ARBA" id="ARBA00023136"/>
    </source>
</evidence>
<dbReference type="InterPro" id="IPR035906">
    <property type="entry name" value="MetI-like_sf"/>
</dbReference>
<dbReference type="GO" id="GO:0048473">
    <property type="term" value="P:D-methionine transmembrane transport"/>
    <property type="evidence" value="ECO:0007669"/>
    <property type="project" value="TreeGrafter"/>
</dbReference>
<dbReference type="PANTHER" id="PTHR30450">
    <property type="entry name" value="ABC TRANSPORTER PERMEASE"/>
    <property type="match status" value="1"/>
</dbReference>
<keyword evidence="6 8" id="KW-1133">Transmembrane helix</keyword>
<gene>
    <name evidence="10" type="ORF">HMPREF3200_01660</name>
</gene>